<dbReference type="PANTHER" id="PTHR36844:SF1">
    <property type="entry name" value="PROTEASE PRSW"/>
    <property type="match status" value="1"/>
</dbReference>
<feature type="transmembrane region" description="Helical" evidence="1">
    <location>
        <begin position="205"/>
        <end position="223"/>
    </location>
</feature>
<protein>
    <submittedName>
        <fullName evidence="3">PrsW family intramembrane metalloprotease</fullName>
    </submittedName>
</protein>
<accession>A0A7C3PHE9</accession>
<dbReference type="InterPro" id="IPR000253">
    <property type="entry name" value="FHA_dom"/>
</dbReference>
<reference evidence="3" key="1">
    <citation type="journal article" date="2020" name="mSystems">
        <title>Genome- and Community-Level Interaction Insights into Carbon Utilization and Element Cycling Functions of Hydrothermarchaeota in Hydrothermal Sediment.</title>
        <authorList>
            <person name="Zhou Z."/>
            <person name="Liu Y."/>
            <person name="Xu W."/>
            <person name="Pan J."/>
            <person name="Luo Z.H."/>
            <person name="Li M."/>
        </authorList>
    </citation>
    <scope>NUCLEOTIDE SEQUENCE [LARGE SCALE GENOMIC DNA]</scope>
    <source>
        <strain evidence="3">SpSt-418</strain>
    </source>
</reference>
<gene>
    <name evidence="3" type="ORF">ENR64_19800</name>
</gene>
<dbReference type="EMBL" id="DSRU01000279">
    <property type="protein sequence ID" value="HFM99955.1"/>
    <property type="molecule type" value="Genomic_DNA"/>
</dbReference>
<proteinExistence type="predicted"/>
<dbReference type="PROSITE" id="PS50006">
    <property type="entry name" value="FHA_DOMAIN"/>
    <property type="match status" value="1"/>
</dbReference>
<keyword evidence="3" id="KW-0482">Metalloprotease</keyword>
<keyword evidence="3" id="KW-0645">Protease</keyword>
<dbReference type="GO" id="GO:0008237">
    <property type="term" value="F:metallopeptidase activity"/>
    <property type="evidence" value="ECO:0007669"/>
    <property type="project" value="UniProtKB-KW"/>
</dbReference>
<feature type="transmembrane region" description="Helical" evidence="1">
    <location>
        <begin position="182"/>
        <end position="199"/>
    </location>
</feature>
<dbReference type="SMART" id="SM00240">
    <property type="entry name" value="FHA"/>
    <property type="match status" value="1"/>
</dbReference>
<evidence type="ECO:0000259" key="2">
    <source>
        <dbReference type="PROSITE" id="PS50006"/>
    </source>
</evidence>
<dbReference type="SUPFAM" id="SSF49879">
    <property type="entry name" value="SMAD/FHA domain"/>
    <property type="match status" value="1"/>
</dbReference>
<dbReference type="InterPro" id="IPR026898">
    <property type="entry name" value="PrsW"/>
</dbReference>
<feature type="transmembrane region" description="Helical" evidence="1">
    <location>
        <begin position="279"/>
        <end position="306"/>
    </location>
</feature>
<sequence length="466" mass="51441">MIKERYQAVLQQVNTPENDPPPYPLMMRGSVVLGRDPTCHIVLDPAQYRTVSRRHAEVLPVPAGETPEGYRLWQVCDMGSANGTYVNGARIRQCQVLRQGDRLMLGLDGPEFVFDYHVGGAPKSRDTIVVDSSISLPQRSSSRSDLVKPTARVNSTPHEHDSVSLTQLFPIFSTGKELTHKAYLLPGGITVAFVVLLFLSVGRPALFNLLIAAYLSGAAYYFVYRLCGKRKPWWLLAGSAVTIILLLLSPALEWFIFLFRQILPGNIPPENAASLGFPVLLVRMFFGAGLMEELMKAVPIFLAYFLGTQIRRSPYREEVGVWEPLDGILLGAAAAVGFTLVETLGQYMPEVYQSTIKAGESAAQLASLQLLIPRVLGMVSGHMAYSGYFGYFIGLSAMRRRKRWLILTVGYLTASVLHALWNTAGEFSPVLLLVVGVLSYAFLTAAILKARELSPARSQNFATRLK</sequence>
<feature type="transmembrane region" description="Helical" evidence="1">
    <location>
        <begin position="368"/>
        <end position="392"/>
    </location>
</feature>
<feature type="domain" description="FHA" evidence="2">
    <location>
        <begin position="31"/>
        <end position="91"/>
    </location>
</feature>
<evidence type="ECO:0000256" key="1">
    <source>
        <dbReference type="SAM" id="Phobius"/>
    </source>
</evidence>
<dbReference type="AlphaFoldDB" id="A0A7C3PHE9"/>
<feature type="transmembrane region" description="Helical" evidence="1">
    <location>
        <begin position="327"/>
        <end position="348"/>
    </location>
</feature>
<organism evidence="3">
    <name type="scientific">Oscillatoriales cyanobacterium SpSt-418</name>
    <dbReference type="NCBI Taxonomy" id="2282169"/>
    <lineage>
        <taxon>Bacteria</taxon>
        <taxon>Bacillati</taxon>
        <taxon>Cyanobacteriota</taxon>
        <taxon>Cyanophyceae</taxon>
        <taxon>Oscillatoriophycideae</taxon>
        <taxon>Oscillatoriales</taxon>
    </lineage>
</organism>
<keyword evidence="1" id="KW-0472">Membrane</keyword>
<keyword evidence="1" id="KW-0812">Transmembrane</keyword>
<keyword evidence="3" id="KW-0378">Hydrolase</keyword>
<feature type="transmembrane region" description="Helical" evidence="1">
    <location>
        <begin position="427"/>
        <end position="448"/>
    </location>
</feature>
<evidence type="ECO:0000313" key="3">
    <source>
        <dbReference type="EMBL" id="HFM99955.1"/>
    </source>
</evidence>
<feature type="transmembrane region" description="Helical" evidence="1">
    <location>
        <begin position="235"/>
        <end position="259"/>
    </location>
</feature>
<dbReference type="Pfam" id="PF00498">
    <property type="entry name" value="FHA"/>
    <property type="match status" value="1"/>
</dbReference>
<keyword evidence="1" id="KW-1133">Transmembrane helix</keyword>
<dbReference type="GO" id="GO:0006508">
    <property type="term" value="P:proteolysis"/>
    <property type="evidence" value="ECO:0007669"/>
    <property type="project" value="UniProtKB-KW"/>
</dbReference>
<name>A0A7C3PHE9_9CYAN</name>
<dbReference type="InterPro" id="IPR008984">
    <property type="entry name" value="SMAD_FHA_dom_sf"/>
</dbReference>
<dbReference type="CDD" id="cd00060">
    <property type="entry name" value="FHA"/>
    <property type="match status" value="1"/>
</dbReference>
<feature type="transmembrane region" description="Helical" evidence="1">
    <location>
        <begin position="404"/>
        <end position="421"/>
    </location>
</feature>
<dbReference type="Pfam" id="PF13367">
    <property type="entry name" value="PrsW-protease"/>
    <property type="match status" value="1"/>
</dbReference>
<dbReference type="Gene3D" id="2.60.200.20">
    <property type="match status" value="1"/>
</dbReference>
<dbReference type="PANTHER" id="PTHR36844">
    <property type="entry name" value="PROTEASE PRSW"/>
    <property type="match status" value="1"/>
</dbReference>
<comment type="caution">
    <text evidence="3">The sequence shown here is derived from an EMBL/GenBank/DDBJ whole genome shotgun (WGS) entry which is preliminary data.</text>
</comment>